<dbReference type="PANTHER" id="PTHR20958:SF6">
    <property type="entry name" value="GLYCINE N-ACYLTRANSFERASE-LIKE PROTEIN"/>
    <property type="match status" value="1"/>
</dbReference>
<accession>A0A7E4VXT4</accession>
<evidence type="ECO:0000313" key="2">
    <source>
        <dbReference type="WBParaSite" id="Pan_g4449.t1"/>
    </source>
</evidence>
<reference evidence="2" key="2">
    <citation type="submission" date="2020-10" db="UniProtKB">
        <authorList>
            <consortium name="WormBaseParasite"/>
        </authorList>
    </citation>
    <scope>IDENTIFICATION</scope>
</reference>
<proteinExistence type="predicted"/>
<keyword evidence="1" id="KW-1185">Reference proteome</keyword>
<dbReference type="InterPro" id="IPR016181">
    <property type="entry name" value="Acyl_CoA_acyltransferase"/>
</dbReference>
<dbReference type="Gene3D" id="3.40.630.30">
    <property type="match status" value="1"/>
</dbReference>
<dbReference type="InterPro" id="IPR053225">
    <property type="entry name" value="Acyl-CoA_N-acyltransferase"/>
</dbReference>
<name>A0A7E4VXT4_PANRE</name>
<evidence type="ECO:0000313" key="1">
    <source>
        <dbReference type="Proteomes" id="UP000492821"/>
    </source>
</evidence>
<reference evidence="1" key="1">
    <citation type="journal article" date="2013" name="Genetics">
        <title>The draft genome and transcriptome of Panagrellus redivivus are shaped by the harsh demands of a free-living lifestyle.</title>
        <authorList>
            <person name="Srinivasan J."/>
            <person name="Dillman A.R."/>
            <person name="Macchietto M.G."/>
            <person name="Heikkinen L."/>
            <person name="Lakso M."/>
            <person name="Fracchia K.M."/>
            <person name="Antoshechkin I."/>
            <person name="Mortazavi A."/>
            <person name="Wong G."/>
            <person name="Sternberg P.W."/>
        </authorList>
    </citation>
    <scope>NUCLEOTIDE SEQUENCE [LARGE SCALE GENOMIC DNA]</scope>
    <source>
        <strain evidence="1">MT8872</strain>
    </source>
</reference>
<dbReference type="AlphaFoldDB" id="A0A7E4VXT4"/>
<protein>
    <submittedName>
        <fullName evidence="2">Glycine N-acyltransferase-like protein</fullName>
    </submittedName>
</protein>
<organism evidence="1 2">
    <name type="scientific">Panagrellus redivivus</name>
    <name type="common">Microworm</name>
    <dbReference type="NCBI Taxonomy" id="6233"/>
    <lineage>
        <taxon>Eukaryota</taxon>
        <taxon>Metazoa</taxon>
        <taxon>Ecdysozoa</taxon>
        <taxon>Nematoda</taxon>
        <taxon>Chromadorea</taxon>
        <taxon>Rhabditida</taxon>
        <taxon>Tylenchina</taxon>
        <taxon>Panagrolaimomorpha</taxon>
        <taxon>Panagrolaimoidea</taxon>
        <taxon>Panagrolaimidae</taxon>
        <taxon>Panagrellus</taxon>
    </lineage>
</organism>
<dbReference type="SUPFAM" id="SSF55729">
    <property type="entry name" value="Acyl-CoA N-acyltransferases (Nat)"/>
    <property type="match status" value="1"/>
</dbReference>
<sequence length="306" mass="34432">MLTFCKTADTINSALAHFSAIPDFTLPTTAAKIYLLGKCAETVEFKVFSFKCPVTGFESFAVLRMFKPNPSRSYLVFGAATNAKFADETIKQVFDELAELVPEFFTSGTMTLGTEVLAPQINKCLSEKFPDFDFIPYPTQMYYMTKSQQTVFMDSIKDGIKLPDGYVFDKANFDTDLETILDTWLHKAPGEEPYLRTKLSHLPNSLIRHIPTGDAASCEHIDAVGLMTHQFTIKEHRQKGLGTAVEKDMCRQLISLGLTPFKCVELYNVNLLKASDNTVYWTRRDCDIGKPSVTTYLEIISKKTDN</sequence>
<dbReference type="WBParaSite" id="Pan_g4449.t1">
    <property type="protein sequence ID" value="Pan_g4449.t1"/>
    <property type="gene ID" value="Pan_g4449"/>
</dbReference>
<dbReference type="Proteomes" id="UP000492821">
    <property type="component" value="Unassembled WGS sequence"/>
</dbReference>
<dbReference type="PANTHER" id="PTHR20958">
    <property type="entry name" value="GLYCINE N-ACYLTRANSFERASE-LIKE PROTEIN"/>
    <property type="match status" value="1"/>
</dbReference>